<comment type="similarity">
    <text evidence="2">Belongs to the cytochrome P450 family.</text>
</comment>
<protein>
    <submittedName>
        <fullName evidence="8">Uncharacterized protein</fullName>
    </submittedName>
</protein>
<comment type="caution">
    <text evidence="8">The sequence shown here is derived from an EMBL/GenBank/DDBJ whole genome shotgun (WGS) entry which is preliminary data.</text>
</comment>
<evidence type="ECO:0000256" key="5">
    <source>
        <dbReference type="ARBA" id="ARBA00023002"/>
    </source>
</evidence>
<sequence length="138" mass="15922">MEKLPCNNGEEQVLEPPRHVLEKGLVLVLEHAVEHGTAVDLEDVLHRFDYDTICLLALGFNPKGLSVLFPVFPSKVAAHYIENCLLFRNVLPSSFWKLQQWLQIGVEKRLSKSLEIADRFLDDCIAMRREKLREKNHC</sequence>
<name>A0A6A3BT82_HIBSY</name>
<gene>
    <name evidence="8" type="ORF">F3Y22_tig00109916pilonHSYRG00057</name>
</gene>
<dbReference type="PANTHER" id="PTHR24296">
    <property type="entry name" value="CYTOCHROME P450"/>
    <property type="match status" value="1"/>
</dbReference>
<evidence type="ECO:0000256" key="3">
    <source>
        <dbReference type="ARBA" id="ARBA00022617"/>
    </source>
</evidence>
<evidence type="ECO:0000256" key="7">
    <source>
        <dbReference type="ARBA" id="ARBA00023033"/>
    </source>
</evidence>
<evidence type="ECO:0000256" key="2">
    <source>
        <dbReference type="ARBA" id="ARBA00010617"/>
    </source>
</evidence>
<accession>A0A6A3BT82</accession>
<evidence type="ECO:0000313" key="8">
    <source>
        <dbReference type="EMBL" id="KAE8720120.1"/>
    </source>
</evidence>
<proteinExistence type="inferred from homology"/>
<organism evidence="8">
    <name type="scientific">Hibiscus syriacus</name>
    <name type="common">Rose of Sharon</name>
    <dbReference type="NCBI Taxonomy" id="106335"/>
    <lineage>
        <taxon>Eukaryota</taxon>
        <taxon>Viridiplantae</taxon>
        <taxon>Streptophyta</taxon>
        <taxon>Embryophyta</taxon>
        <taxon>Tracheophyta</taxon>
        <taxon>Spermatophyta</taxon>
        <taxon>Magnoliopsida</taxon>
        <taxon>eudicotyledons</taxon>
        <taxon>Gunneridae</taxon>
        <taxon>Pentapetalae</taxon>
        <taxon>rosids</taxon>
        <taxon>malvids</taxon>
        <taxon>Malvales</taxon>
        <taxon>Malvaceae</taxon>
        <taxon>Malvoideae</taxon>
        <taxon>Hibiscus</taxon>
    </lineage>
</organism>
<keyword evidence="4" id="KW-0479">Metal-binding</keyword>
<dbReference type="SUPFAM" id="SSF48264">
    <property type="entry name" value="Cytochrome P450"/>
    <property type="match status" value="1"/>
</dbReference>
<keyword evidence="5" id="KW-0560">Oxidoreductase</keyword>
<dbReference type="GO" id="GO:0004497">
    <property type="term" value="F:monooxygenase activity"/>
    <property type="evidence" value="ECO:0007669"/>
    <property type="project" value="UniProtKB-KW"/>
</dbReference>
<dbReference type="EMBL" id="VEPZ02000775">
    <property type="protein sequence ID" value="KAE8720120.1"/>
    <property type="molecule type" value="Genomic_DNA"/>
</dbReference>
<reference evidence="8" key="1">
    <citation type="submission" date="2019-09" db="EMBL/GenBank/DDBJ databases">
        <title>Draft genome information of white flower Hibiscus syriacus.</title>
        <authorList>
            <person name="Kim Y.-M."/>
        </authorList>
    </citation>
    <scope>NUCLEOTIDE SEQUENCE [LARGE SCALE GENOMIC DNA]</scope>
    <source>
        <strain evidence="8">YM2019G1</strain>
        <tissue evidence="8">Leaf</tissue>
    </source>
</reference>
<comment type="cofactor">
    <cofactor evidence="1">
        <name>heme</name>
        <dbReference type="ChEBI" id="CHEBI:30413"/>
    </cofactor>
</comment>
<dbReference type="Gene3D" id="1.10.630.10">
    <property type="entry name" value="Cytochrome P450"/>
    <property type="match status" value="1"/>
</dbReference>
<keyword evidence="3" id="KW-0349">Heme</keyword>
<dbReference type="AlphaFoldDB" id="A0A6A3BT82"/>
<dbReference type="GO" id="GO:0005506">
    <property type="term" value="F:iron ion binding"/>
    <property type="evidence" value="ECO:0007669"/>
    <property type="project" value="InterPro"/>
</dbReference>
<keyword evidence="7" id="KW-0503">Monooxygenase</keyword>
<dbReference type="InterPro" id="IPR036396">
    <property type="entry name" value="Cyt_P450_sf"/>
</dbReference>
<evidence type="ECO:0000256" key="1">
    <source>
        <dbReference type="ARBA" id="ARBA00001971"/>
    </source>
</evidence>
<dbReference type="GO" id="GO:0020037">
    <property type="term" value="F:heme binding"/>
    <property type="evidence" value="ECO:0007669"/>
    <property type="project" value="InterPro"/>
</dbReference>
<keyword evidence="6" id="KW-0408">Iron</keyword>
<evidence type="ECO:0000256" key="4">
    <source>
        <dbReference type="ARBA" id="ARBA00022723"/>
    </source>
</evidence>
<evidence type="ECO:0000256" key="6">
    <source>
        <dbReference type="ARBA" id="ARBA00023004"/>
    </source>
</evidence>
<dbReference type="GO" id="GO:0016705">
    <property type="term" value="F:oxidoreductase activity, acting on paired donors, with incorporation or reduction of molecular oxygen"/>
    <property type="evidence" value="ECO:0007669"/>
    <property type="project" value="InterPro"/>
</dbReference>